<keyword evidence="2" id="KW-1185">Reference proteome</keyword>
<protein>
    <submittedName>
        <fullName evidence="1">Uncharacterized protein</fullName>
    </submittedName>
</protein>
<evidence type="ECO:0000313" key="1">
    <source>
        <dbReference type="EMBL" id="BBY28117.1"/>
    </source>
</evidence>
<evidence type="ECO:0000313" key="2">
    <source>
        <dbReference type="Proteomes" id="UP000467193"/>
    </source>
</evidence>
<dbReference type="EMBL" id="AP022588">
    <property type="protein sequence ID" value="BBY28117.1"/>
    <property type="molecule type" value="Genomic_DNA"/>
</dbReference>
<sequence>MALCHGSPPHKGHPFIARWHHGDWETVGMVWPSGQVEINDTSRPDRYDRLRSGARKSAYPKSFTSFESIANDNIPTTRIC</sequence>
<reference evidence="1 2" key="1">
    <citation type="journal article" date="2019" name="Emerg. Microbes Infect.">
        <title>Comprehensive subspecies identification of 175 nontuberculous mycobacteria species based on 7547 genomic profiles.</title>
        <authorList>
            <person name="Matsumoto Y."/>
            <person name="Kinjo T."/>
            <person name="Motooka D."/>
            <person name="Nabeya D."/>
            <person name="Jung N."/>
            <person name="Uechi K."/>
            <person name="Horii T."/>
            <person name="Iida T."/>
            <person name="Fujita J."/>
            <person name="Nakamura S."/>
        </authorList>
    </citation>
    <scope>NUCLEOTIDE SEQUENCE [LARGE SCALE GENOMIC DNA]</scope>
    <source>
        <strain evidence="1 2">JCM 17899</strain>
    </source>
</reference>
<name>A0A7I7QQ75_9MYCO</name>
<organism evidence="1 2">
    <name type="scientific">Mycolicibacterium sediminis</name>
    <dbReference type="NCBI Taxonomy" id="1286180"/>
    <lineage>
        <taxon>Bacteria</taxon>
        <taxon>Bacillati</taxon>
        <taxon>Actinomycetota</taxon>
        <taxon>Actinomycetes</taxon>
        <taxon>Mycobacteriales</taxon>
        <taxon>Mycobacteriaceae</taxon>
        <taxon>Mycolicibacterium</taxon>
    </lineage>
</organism>
<dbReference type="Proteomes" id="UP000467193">
    <property type="component" value="Chromosome"/>
</dbReference>
<dbReference type="KEGG" id="msei:MSEDJ_22130"/>
<dbReference type="AlphaFoldDB" id="A0A7I7QQ75"/>
<accession>A0A7I7QQ75</accession>
<proteinExistence type="predicted"/>
<gene>
    <name evidence="1" type="ORF">MSEDJ_22130</name>
</gene>